<proteinExistence type="predicted"/>
<dbReference type="RefSeq" id="WP_095042099.1">
    <property type="nucleotide sequence ID" value="NZ_LN890655.1"/>
</dbReference>
<protein>
    <recommendedName>
        <fullName evidence="3">DUF885 domain-containing protein</fullName>
    </recommendedName>
</protein>
<dbReference type="KEGG" id="pbf:CFX0092_A0615"/>
<accession>A0A170PEC3</accession>
<sequence>MTQLDAFGRDYLRLVLEIHAHHIDGYVDAYVGPAELKAEVDAAPPQTPADLLAAVADLQERIPEGDPTRAAYLAAALRGIDCTVRMLNGRTFDYLDEVHRIYDIRPELVAEARFEEAHRQLDQVLPTGEGDLPGRLLAYHQAFEIDAARALPLLELARAETRRRTAALFALPDDESVEVRLVSGQPWSAYNWYLGHGRSLIEFNTDMPMRATTLLGTFAHEGYPGHHTEQLLKEPLYQARGYAEQAAMLLHSPTAVIAEGIATTATEMIFPDGSHHDWNVEVLLPAAGIAHDTTADMMRRVAAAGEALAYVTGNAAILYHTGQLDRDQTIDYIHTYGLAPQNRAEKSFGFLSHPLYRSYIFTYSVGHDLIKATADPAATFRRCLTEQVLPSALRANH</sequence>
<dbReference type="AlphaFoldDB" id="A0A170PEC3"/>
<evidence type="ECO:0000313" key="1">
    <source>
        <dbReference type="EMBL" id="CUS02493.2"/>
    </source>
</evidence>
<evidence type="ECO:0008006" key="3">
    <source>
        <dbReference type="Google" id="ProtNLM"/>
    </source>
</evidence>
<organism evidence="1 2">
    <name type="scientific">Candidatus Promineifilum breve</name>
    <dbReference type="NCBI Taxonomy" id="1806508"/>
    <lineage>
        <taxon>Bacteria</taxon>
        <taxon>Bacillati</taxon>
        <taxon>Chloroflexota</taxon>
        <taxon>Ardenticatenia</taxon>
        <taxon>Candidatus Promineifilales</taxon>
        <taxon>Candidatus Promineifilaceae</taxon>
        <taxon>Candidatus Promineifilum</taxon>
    </lineage>
</organism>
<gene>
    <name evidence="1" type="ORF">CFX0092_A0615</name>
</gene>
<dbReference type="OrthoDB" id="140419at2"/>
<evidence type="ECO:0000313" key="2">
    <source>
        <dbReference type="Proteomes" id="UP000215027"/>
    </source>
</evidence>
<keyword evidence="2" id="KW-1185">Reference proteome</keyword>
<dbReference type="EMBL" id="LN890655">
    <property type="protein sequence ID" value="CUS02493.2"/>
    <property type="molecule type" value="Genomic_DNA"/>
</dbReference>
<reference evidence="1" key="1">
    <citation type="submission" date="2016-01" db="EMBL/GenBank/DDBJ databases">
        <authorList>
            <person name="Mcilroy J.S."/>
            <person name="Karst M S."/>
            <person name="Albertsen M."/>
        </authorList>
    </citation>
    <scope>NUCLEOTIDE SEQUENCE</scope>
    <source>
        <strain evidence="1">Cfx-K</strain>
    </source>
</reference>
<name>A0A170PEC3_9CHLR</name>
<dbReference type="Proteomes" id="UP000215027">
    <property type="component" value="Chromosome I"/>
</dbReference>